<name>A0ABR5AQ74_BACBA</name>
<reference evidence="1 2" key="1">
    <citation type="submission" date="2015-01" db="EMBL/GenBank/DDBJ databases">
        <title>Genome Assembly of Bacillus badius MTCC 1458.</title>
        <authorList>
            <person name="Verma A."/>
            <person name="Khatri I."/>
            <person name="Mual P."/>
            <person name="Subramanian S."/>
            <person name="Krishnamurthi S."/>
        </authorList>
    </citation>
    <scope>NUCLEOTIDE SEQUENCE [LARGE SCALE GENOMIC DNA]</scope>
    <source>
        <strain evidence="1 2">MTCC 1458</strain>
    </source>
</reference>
<comment type="caution">
    <text evidence="1">The sequence shown here is derived from an EMBL/GenBank/DDBJ whole genome shotgun (WGS) entry which is preliminary data.</text>
</comment>
<evidence type="ECO:0000313" key="1">
    <source>
        <dbReference type="EMBL" id="KIL72950.1"/>
    </source>
</evidence>
<protein>
    <submittedName>
        <fullName evidence="1">Uncharacterized protein</fullName>
    </submittedName>
</protein>
<dbReference type="EMBL" id="JXLP01000030">
    <property type="protein sequence ID" value="KIL72950.1"/>
    <property type="molecule type" value="Genomic_DNA"/>
</dbReference>
<accession>A0ABR5AQ74</accession>
<organism evidence="1 2">
    <name type="scientific">Bacillus badius</name>
    <dbReference type="NCBI Taxonomy" id="1455"/>
    <lineage>
        <taxon>Bacteria</taxon>
        <taxon>Bacillati</taxon>
        <taxon>Bacillota</taxon>
        <taxon>Bacilli</taxon>
        <taxon>Bacillales</taxon>
        <taxon>Bacillaceae</taxon>
        <taxon>Pseudobacillus</taxon>
    </lineage>
</organism>
<proteinExistence type="predicted"/>
<dbReference type="Proteomes" id="UP000031982">
    <property type="component" value="Unassembled WGS sequence"/>
</dbReference>
<keyword evidence="2" id="KW-1185">Reference proteome</keyword>
<evidence type="ECO:0000313" key="2">
    <source>
        <dbReference type="Proteomes" id="UP000031982"/>
    </source>
</evidence>
<sequence length="68" mass="8105">METLKNHRKISKEYPTDGWQRSPAYELKRDRDKDAEACGNISLFEIHPLKKDRSCPFSIFFSRFNIKN</sequence>
<gene>
    <name evidence="1" type="ORF">SD77_3423</name>
</gene>